<evidence type="ECO:0000313" key="1">
    <source>
        <dbReference type="EMBL" id="KAI0030973.1"/>
    </source>
</evidence>
<dbReference type="Proteomes" id="UP000814128">
    <property type="component" value="Unassembled WGS sequence"/>
</dbReference>
<keyword evidence="2" id="KW-1185">Reference proteome</keyword>
<protein>
    <submittedName>
        <fullName evidence="1">Uncharacterized protein</fullName>
    </submittedName>
</protein>
<accession>A0ACB8QGK9</accession>
<name>A0ACB8QGK9_9AGAM</name>
<organism evidence="1 2">
    <name type="scientific">Vararia minispora EC-137</name>
    <dbReference type="NCBI Taxonomy" id="1314806"/>
    <lineage>
        <taxon>Eukaryota</taxon>
        <taxon>Fungi</taxon>
        <taxon>Dikarya</taxon>
        <taxon>Basidiomycota</taxon>
        <taxon>Agaricomycotina</taxon>
        <taxon>Agaricomycetes</taxon>
        <taxon>Russulales</taxon>
        <taxon>Lachnocladiaceae</taxon>
        <taxon>Vararia</taxon>
    </lineage>
</organism>
<proteinExistence type="predicted"/>
<comment type="caution">
    <text evidence="1">The sequence shown here is derived from an EMBL/GenBank/DDBJ whole genome shotgun (WGS) entry which is preliminary data.</text>
</comment>
<reference evidence="1" key="1">
    <citation type="submission" date="2021-02" db="EMBL/GenBank/DDBJ databases">
        <authorList>
            <consortium name="DOE Joint Genome Institute"/>
            <person name="Ahrendt S."/>
            <person name="Looney B.P."/>
            <person name="Miyauchi S."/>
            <person name="Morin E."/>
            <person name="Drula E."/>
            <person name="Courty P.E."/>
            <person name="Chicoki N."/>
            <person name="Fauchery L."/>
            <person name="Kohler A."/>
            <person name="Kuo A."/>
            <person name="Labutti K."/>
            <person name="Pangilinan J."/>
            <person name="Lipzen A."/>
            <person name="Riley R."/>
            <person name="Andreopoulos W."/>
            <person name="He G."/>
            <person name="Johnson J."/>
            <person name="Barry K.W."/>
            <person name="Grigoriev I.V."/>
            <person name="Nagy L."/>
            <person name="Hibbett D."/>
            <person name="Henrissat B."/>
            <person name="Matheny P.B."/>
            <person name="Labbe J."/>
            <person name="Martin F."/>
        </authorList>
    </citation>
    <scope>NUCLEOTIDE SEQUENCE</scope>
    <source>
        <strain evidence="1">EC-137</strain>
    </source>
</reference>
<sequence length="300" mass="33917">MSAQPFTEEELSRNPTHNVPSNLVAATNRLNFPPSYIVVGAYRLLSDKSLLIPVWNKCKHALLRGVSVAVAYAFVTFRIQRKLVQLFWMKSPFVTGLSDDTFFGYAVPFDLATYATYVSLATQASSIIYFFMARNLRIARTRAWEQTVASRHKSADFFGPYVEEWNNPPVVDEDRWAALAVARGRVATLFFKRVALMAVRLTIPVGGLLVSSWFEALDTASYLHRPYFEAKKMTKREIATFIAEHQADYRSFGFVAALVESIPFCGMLLSVSNGIGAAMWAFDLEKRQHYVAELRAKRSL</sequence>
<evidence type="ECO:0000313" key="2">
    <source>
        <dbReference type="Proteomes" id="UP000814128"/>
    </source>
</evidence>
<dbReference type="EMBL" id="MU273598">
    <property type="protein sequence ID" value="KAI0030973.1"/>
    <property type="molecule type" value="Genomic_DNA"/>
</dbReference>
<gene>
    <name evidence="1" type="ORF">K488DRAFT_53084</name>
</gene>
<reference evidence="1" key="2">
    <citation type="journal article" date="2022" name="New Phytol.">
        <title>Evolutionary transition to the ectomycorrhizal habit in the genomes of a hyperdiverse lineage of mushroom-forming fungi.</title>
        <authorList>
            <person name="Looney B."/>
            <person name="Miyauchi S."/>
            <person name="Morin E."/>
            <person name="Drula E."/>
            <person name="Courty P.E."/>
            <person name="Kohler A."/>
            <person name="Kuo A."/>
            <person name="LaButti K."/>
            <person name="Pangilinan J."/>
            <person name="Lipzen A."/>
            <person name="Riley R."/>
            <person name="Andreopoulos W."/>
            <person name="He G."/>
            <person name="Johnson J."/>
            <person name="Nolan M."/>
            <person name="Tritt A."/>
            <person name="Barry K.W."/>
            <person name="Grigoriev I.V."/>
            <person name="Nagy L.G."/>
            <person name="Hibbett D."/>
            <person name="Henrissat B."/>
            <person name="Matheny P.B."/>
            <person name="Labbe J."/>
            <person name="Martin F.M."/>
        </authorList>
    </citation>
    <scope>NUCLEOTIDE SEQUENCE</scope>
    <source>
        <strain evidence="1">EC-137</strain>
    </source>
</reference>